<keyword evidence="2" id="KW-0812">Transmembrane</keyword>
<dbReference type="GO" id="GO:0000981">
    <property type="term" value="F:DNA-binding transcription factor activity, RNA polymerase II-specific"/>
    <property type="evidence" value="ECO:0007669"/>
    <property type="project" value="InterPro"/>
</dbReference>
<evidence type="ECO:0000313" key="4">
    <source>
        <dbReference type="EMBL" id="KAH3680471.1"/>
    </source>
</evidence>
<protein>
    <recommendedName>
        <fullName evidence="3">Zn(2)-C6 fungal-type domain-containing protein</fullName>
    </recommendedName>
</protein>
<dbReference type="SUPFAM" id="SSF57701">
    <property type="entry name" value="Zn2/Cys6 DNA-binding domain"/>
    <property type="match status" value="1"/>
</dbReference>
<dbReference type="OrthoDB" id="4356994at2759"/>
<dbReference type="InterPro" id="IPR001138">
    <property type="entry name" value="Zn2Cys6_DnaBD"/>
</dbReference>
<proteinExistence type="predicted"/>
<dbReference type="InterPro" id="IPR053181">
    <property type="entry name" value="EcdB-like_regulator"/>
</dbReference>
<reference evidence="4" key="1">
    <citation type="journal article" date="2021" name="Open Biol.">
        <title>Shared evolutionary footprints suggest mitochondrial oxidative damage underlies multiple complex I losses in fungi.</title>
        <authorList>
            <person name="Schikora-Tamarit M.A."/>
            <person name="Marcet-Houben M."/>
            <person name="Nosek J."/>
            <person name="Gabaldon T."/>
        </authorList>
    </citation>
    <scope>NUCLEOTIDE SEQUENCE</scope>
    <source>
        <strain evidence="4">CBS6341</strain>
    </source>
</reference>
<dbReference type="Proteomes" id="UP000769528">
    <property type="component" value="Unassembled WGS sequence"/>
</dbReference>
<keyword evidence="5" id="KW-1185">Reference proteome</keyword>
<dbReference type="CDD" id="cd12148">
    <property type="entry name" value="fungal_TF_MHR"/>
    <property type="match status" value="1"/>
</dbReference>
<feature type="region of interest" description="Disordered" evidence="1">
    <location>
        <begin position="491"/>
        <end position="516"/>
    </location>
</feature>
<dbReference type="EMBL" id="JAEUBF010000111">
    <property type="protein sequence ID" value="KAH3680471.1"/>
    <property type="molecule type" value="Genomic_DNA"/>
</dbReference>
<reference evidence="4" key="2">
    <citation type="submission" date="2021-01" db="EMBL/GenBank/DDBJ databases">
        <authorList>
            <person name="Schikora-Tamarit M.A."/>
        </authorList>
    </citation>
    <scope>NUCLEOTIDE SEQUENCE</scope>
    <source>
        <strain evidence="4">CBS6341</strain>
    </source>
</reference>
<keyword evidence="2" id="KW-1133">Transmembrane helix</keyword>
<dbReference type="AlphaFoldDB" id="A0A9P8PY46"/>
<evidence type="ECO:0000259" key="3">
    <source>
        <dbReference type="PROSITE" id="PS50048"/>
    </source>
</evidence>
<name>A0A9P8PY46_9ASCO</name>
<feature type="domain" description="Zn(2)-C6 fungal-type" evidence="3">
    <location>
        <begin position="37"/>
        <end position="67"/>
    </location>
</feature>
<sequence>MANQPIRPKLLPNELPNDNPAKRQKTTHSVRKRTLTACESCRIKKIKCDLNKSSCSNCIKFNVSCIYRSSNIQPIIQPKPLETTQPIQYINNLSEDNLKKWSSSNWFSNIDSILNWEIFQEFDFCRKNLTNVLFNDSGFSNKDKLFTQEQLLEINLDLITNLRLYIKIYLSYIQDKNPFMDSKKLFYTLSIIEGLGPVNLFDLTFPSDTTPLVNLVLISACALLTRPLDPQNVMKYKTSTIEKSDLLDKALRYFQLANQLNTASFYKIDEFDLSTVQHNLLKATFFMLNMKPLKAWDMVFLGSTKIITILESFKNSTLEFTKYEFQILERLFYTCLKYECELRVELSPMIPSSGIVNYPFPSIYPTLPIEEFSTDEEVSWFFYLTEISLRKLENRILDELYTVQSYEKTEFKEGQLAKELYSLNWSRWTVISIVAKVEEFLKELKTFQDQIEYHLKVISKAPHEMSPILQPQGVLKEFKKEHELLKELKASKKEMKNSKKSNEELLTPESSDSTTLNPEVPETLQFITTRMIELKLLLFRPLYYTLLRLPREELINTIEGQTFLKNLIHQSADSTELLQVTLATHRHFGSWFYLRGAVLSTLLLIMFYKKLEDYLMPKEKILDFLLNIQFVLNYWKDESKDMMYCEMIIREFIKDIENK</sequence>
<dbReference type="PANTHER" id="PTHR47785:SF5">
    <property type="entry name" value="ZN(II)2CYS6 TRANSCRIPTION FACTOR (EUROFUNG)"/>
    <property type="match status" value="1"/>
</dbReference>
<accession>A0A9P8PY46</accession>
<evidence type="ECO:0000256" key="2">
    <source>
        <dbReference type="SAM" id="Phobius"/>
    </source>
</evidence>
<evidence type="ECO:0000256" key="1">
    <source>
        <dbReference type="SAM" id="MobiDB-lite"/>
    </source>
</evidence>
<dbReference type="SMART" id="SM00066">
    <property type="entry name" value="GAL4"/>
    <property type="match status" value="1"/>
</dbReference>
<dbReference type="Gene3D" id="4.10.240.10">
    <property type="entry name" value="Zn(2)-C6 fungal-type DNA-binding domain"/>
    <property type="match status" value="1"/>
</dbReference>
<feature type="compositionally biased region" description="Basic and acidic residues" evidence="1">
    <location>
        <begin position="491"/>
        <end position="503"/>
    </location>
</feature>
<dbReference type="PANTHER" id="PTHR47785">
    <property type="entry name" value="ZN(II)2CYS6 TRANSCRIPTION FACTOR (EUROFUNG)-RELATED-RELATED"/>
    <property type="match status" value="1"/>
</dbReference>
<dbReference type="PROSITE" id="PS50048">
    <property type="entry name" value="ZN2_CY6_FUNGAL_2"/>
    <property type="match status" value="1"/>
</dbReference>
<feature type="transmembrane region" description="Helical" evidence="2">
    <location>
        <begin position="588"/>
        <end position="608"/>
    </location>
</feature>
<feature type="region of interest" description="Disordered" evidence="1">
    <location>
        <begin position="1"/>
        <end position="28"/>
    </location>
</feature>
<dbReference type="Pfam" id="PF00172">
    <property type="entry name" value="Zn_clus"/>
    <property type="match status" value="1"/>
</dbReference>
<dbReference type="InterPro" id="IPR036864">
    <property type="entry name" value="Zn2-C6_fun-type_DNA-bd_sf"/>
</dbReference>
<dbReference type="CDD" id="cd00067">
    <property type="entry name" value="GAL4"/>
    <property type="match status" value="1"/>
</dbReference>
<dbReference type="PROSITE" id="PS00463">
    <property type="entry name" value="ZN2_CY6_FUNGAL_1"/>
    <property type="match status" value="1"/>
</dbReference>
<evidence type="ECO:0000313" key="5">
    <source>
        <dbReference type="Proteomes" id="UP000769528"/>
    </source>
</evidence>
<dbReference type="GO" id="GO:0008270">
    <property type="term" value="F:zinc ion binding"/>
    <property type="evidence" value="ECO:0007669"/>
    <property type="project" value="InterPro"/>
</dbReference>
<comment type="caution">
    <text evidence="4">The sequence shown here is derived from an EMBL/GenBank/DDBJ whole genome shotgun (WGS) entry which is preliminary data.</text>
</comment>
<keyword evidence="2" id="KW-0472">Membrane</keyword>
<gene>
    <name evidence="4" type="ORF">WICMUC_000311</name>
</gene>
<organism evidence="4 5">
    <name type="scientific">Wickerhamomyces mucosus</name>
    <dbReference type="NCBI Taxonomy" id="1378264"/>
    <lineage>
        <taxon>Eukaryota</taxon>
        <taxon>Fungi</taxon>
        <taxon>Dikarya</taxon>
        <taxon>Ascomycota</taxon>
        <taxon>Saccharomycotina</taxon>
        <taxon>Saccharomycetes</taxon>
        <taxon>Phaffomycetales</taxon>
        <taxon>Wickerhamomycetaceae</taxon>
        <taxon>Wickerhamomyces</taxon>
    </lineage>
</organism>